<keyword evidence="1" id="KW-1133">Transmembrane helix</keyword>
<reference evidence="3" key="2">
    <citation type="journal article" date="2021" name="PeerJ">
        <title>Extensive microbial diversity within the chicken gut microbiome revealed by metagenomics and culture.</title>
        <authorList>
            <person name="Gilroy R."/>
            <person name="Ravi A."/>
            <person name="Getino M."/>
            <person name="Pursley I."/>
            <person name="Horton D.L."/>
            <person name="Alikhan N.F."/>
            <person name="Baker D."/>
            <person name="Gharbi K."/>
            <person name="Hall N."/>
            <person name="Watson M."/>
            <person name="Adriaenssens E.M."/>
            <person name="Foster-Nyarko E."/>
            <person name="Jarju S."/>
            <person name="Secka A."/>
            <person name="Antonio M."/>
            <person name="Oren A."/>
            <person name="Chaudhuri R.R."/>
            <person name="La Ragione R."/>
            <person name="Hildebrand F."/>
            <person name="Pallen M.J."/>
        </authorList>
    </citation>
    <scope>NUCLEOTIDE SEQUENCE</scope>
    <source>
        <strain evidence="3">G3-3990</strain>
    </source>
</reference>
<sequence length="205" mass="23193">MKLTATVLSHIFQPLFIPLYGILLFFYVSPFALLPVSLPYKLLTLGGTFFFTALIPGLSVLYMMKTGQVSDIFISNRRQRTLPYVYTLISYLFWIYFLWQTMLLSTLLVLVAAGAVVGLILVMIINIKWKISAHLTGMGSLFGASLGFSYVFFLNPLPYFLILLLLSLSVMWSRIYLNAHTPMQVVGGFYVGMFTTFLPCILFTC</sequence>
<feature type="domain" description="Phosphatidic acid phosphatase type 2/haloperoxidase" evidence="2">
    <location>
        <begin position="133"/>
        <end position="198"/>
    </location>
</feature>
<evidence type="ECO:0000313" key="4">
    <source>
        <dbReference type="Proteomes" id="UP000823641"/>
    </source>
</evidence>
<keyword evidence="1" id="KW-0812">Transmembrane</keyword>
<dbReference type="AlphaFoldDB" id="A0A9D9HTJ7"/>
<dbReference type="Proteomes" id="UP000823641">
    <property type="component" value="Unassembled WGS sequence"/>
</dbReference>
<proteinExistence type="predicted"/>
<dbReference type="EMBL" id="JADIMG010000051">
    <property type="protein sequence ID" value="MBO8459687.1"/>
    <property type="molecule type" value="Genomic_DNA"/>
</dbReference>
<feature type="transmembrane region" description="Helical" evidence="1">
    <location>
        <begin position="82"/>
        <end position="99"/>
    </location>
</feature>
<feature type="transmembrane region" description="Helical" evidence="1">
    <location>
        <begin position="184"/>
        <end position="204"/>
    </location>
</feature>
<gene>
    <name evidence="3" type="ORF">IAA73_05055</name>
</gene>
<evidence type="ECO:0000313" key="3">
    <source>
        <dbReference type="EMBL" id="MBO8459687.1"/>
    </source>
</evidence>
<feature type="transmembrane region" description="Helical" evidence="1">
    <location>
        <begin position="132"/>
        <end position="153"/>
    </location>
</feature>
<dbReference type="InterPro" id="IPR036938">
    <property type="entry name" value="PAP2/HPO_sf"/>
</dbReference>
<name>A0A9D9HTJ7_9BACT</name>
<feature type="transmembrane region" description="Helical" evidence="1">
    <location>
        <begin position="7"/>
        <end position="28"/>
    </location>
</feature>
<organism evidence="3 4">
    <name type="scientific">Candidatus Gallipaludibacter merdavium</name>
    <dbReference type="NCBI Taxonomy" id="2840839"/>
    <lineage>
        <taxon>Bacteria</taxon>
        <taxon>Pseudomonadati</taxon>
        <taxon>Bacteroidota</taxon>
        <taxon>Bacteroidia</taxon>
        <taxon>Bacteroidales</taxon>
        <taxon>Candidatus Gallipaludibacter</taxon>
    </lineage>
</organism>
<reference evidence="3" key="1">
    <citation type="submission" date="2020-10" db="EMBL/GenBank/DDBJ databases">
        <authorList>
            <person name="Gilroy R."/>
        </authorList>
    </citation>
    <scope>NUCLEOTIDE SEQUENCE</scope>
    <source>
        <strain evidence="3">G3-3990</strain>
    </source>
</reference>
<feature type="transmembrane region" description="Helical" evidence="1">
    <location>
        <begin position="40"/>
        <end position="62"/>
    </location>
</feature>
<dbReference type="SUPFAM" id="SSF48317">
    <property type="entry name" value="Acid phosphatase/Vanadium-dependent haloperoxidase"/>
    <property type="match status" value="1"/>
</dbReference>
<dbReference type="Pfam" id="PF01569">
    <property type="entry name" value="PAP2"/>
    <property type="match status" value="1"/>
</dbReference>
<dbReference type="InterPro" id="IPR000326">
    <property type="entry name" value="PAP2/HPO"/>
</dbReference>
<evidence type="ECO:0000259" key="2">
    <source>
        <dbReference type="Pfam" id="PF01569"/>
    </source>
</evidence>
<protein>
    <recommendedName>
        <fullName evidence="2">Phosphatidic acid phosphatase type 2/haloperoxidase domain-containing protein</fullName>
    </recommendedName>
</protein>
<keyword evidence="1" id="KW-0472">Membrane</keyword>
<evidence type="ECO:0000256" key="1">
    <source>
        <dbReference type="SAM" id="Phobius"/>
    </source>
</evidence>
<accession>A0A9D9HTJ7</accession>
<feature type="transmembrane region" description="Helical" evidence="1">
    <location>
        <begin position="159"/>
        <end position="177"/>
    </location>
</feature>
<dbReference type="Gene3D" id="1.20.144.10">
    <property type="entry name" value="Phosphatidic acid phosphatase type 2/haloperoxidase"/>
    <property type="match status" value="1"/>
</dbReference>
<feature type="transmembrane region" description="Helical" evidence="1">
    <location>
        <begin position="105"/>
        <end position="125"/>
    </location>
</feature>
<comment type="caution">
    <text evidence="3">The sequence shown here is derived from an EMBL/GenBank/DDBJ whole genome shotgun (WGS) entry which is preliminary data.</text>
</comment>